<reference evidence="1 2" key="1">
    <citation type="journal article" date="2018" name="MBio">
        <title>Comparative Genomics Reveals the Core Gene Toolbox for the Fungus-Insect Symbiosis.</title>
        <authorList>
            <person name="Wang Y."/>
            <person name="Stata M."/>
            <person name="Wang W."/>
            <person name="Stajich J.E."/>
            <person name="White M.M."/>
            <person name="Moncalvo J.M."/>
        </authorList>
    </citation>
    <scope>NUCLEOTIDE SEQUENCE [LARGE SCALE GENOMIC DNA]</scope>
    <source>
        <strain evidence="1 2">AUS-77-4</strain>
    </source>
</reference>
<protein>
    <submittedName>
        <fullName evidence="1">Uncharacterized protein</fullName>
    </submittedName>
</protein>
<gene>
    <name evidence="1" type="ORF">BB559_006950</name>
</gene>
<name>A0A2T9XZL2_9FUNG</name>
<dbReference type="EMBL" id="MBFT01001069">
    <property type="protein sequence ID" value="PVU85546.1"/>
    <property type="molecule type" value="Genomic_DNA"/>
</dbReference>
<accession>A0A2T9XZL2</accession>
<dbReference type="Proteomes" id="UP000245699">
    <property type="component" value="Unassembled WGS sequence"/>
</dbReference>
<evidence type="ECO:0000313" key="1">
    <source>
        <dbReference type="EMBL" id="PVU85546.1"/>
    </source>
</evidence>
<organism evidence="1 2">
    <name type="scientific">Furculomyces boomerangus</name>
    <dbReference type="NCBI Taxonomy" id="61424"/>
    <lineage>
        <taxon>Eukaryota</taxon>
        <taxon>Fungi</taxon>
        <taxon>Fungi incertae sedis</taxon>
        <taxon>Zoopagomycota</taxon>
        <taxon>Kickxellomycotina</taxon>
        <taxon>Harpellomycetes</taxon>
        <taxon>Harpellales</taxon>
        <taxon>Harpellaceae</taxon>
        <taxon>Furculomyces</taxon>
    </lineage>
</organism>
<dbReference type="AlphaFoldDB" id="A0A2T9XZL2"/>
<proteinExistence type="predicted"/>
<sequence length="378" mass="43787">MYQRFSLNQPVSFRSATFLSRTLKSPSIPLRNYTSNQFKLKPSFEIALRAACLQLMLARWGLETATKLDFAKSNEFKIDDRRMRAFESITNTALNGGLSESLTEKEMEMLQKDPGTWEYQDFSYGKFWESLGKYIFIFQTCFYKLCILAWMLGRRNEIPSYFSSFDRVLLFQSTGILPGDSKTIDSFINSYMSLQAKFSLEDTILKREIDIAEIWYWRARLQVLLDLKDQIIKEQENKESGNEKKSNIEKIIEKELLKKNVPHSLRSIIKNSKGVLESATKRAVDLQLLSQSDTEDFDIVIEVLDDQKNHPNASSKPAETTIPYNKLEKKDHDALMDIAEARMMAFAWTTGKLDKWDPEKMLQVGSINPLNILWTPDE</sequence>
<evidence type="ECO:0000313" key="2">
    <source>
        <dbReference type="Proteomes" id="UP000245699"/>
    </source>
</evidence>
<dbReference type="OrthoDB" id="2103572at2759"/>
<keyword evidence="2" id="KW-1185">Reference proteome</keyword>
<comment type="caution">
    <text evidence="1">The sequence shown here is derived from an EMBL/GenBank/DDBJ whole genome shotgun (WGS) entry which is preliminary data.</text>
</comment>